<dbReference type="AlphaFoldDB" id="A0A8C4Q328"/>
<dbReference type="Proteomes" id="UP000694388">
    <property type="component" value="Unplaced"/>
</dbReference>
<feature type="region of interest" description="Disordered" evidence="5">
    <location>
        <begin position="15"/>
        <end position="35"/>
    </location>
</feature>
<organism evidence="6 7">
    <name type="scientific">Eptatretus burgeri</name>
    <name type="common">Inshore hagfish</name>
    <dbReference type="NCBI Taxonomy" id="7764"/>
    <lineage>
        <taxon>Eukaryota</taxon>
        <taxon>Metazoa</taxon>
        <taxon>Chordata</taxon>
        <taxon>Craniata</taxon>
        <taxon>Vertebrata</taxon>
        <taxon>Cyclostomata</taxon>
        <taxon>Myxini</taxon>
        <taxon>Myxiniformes</taxon>
        <taxon>Myxinidae</taxon>
        <taxon>Eptatretinae</taxon>
        <taxon>Eptatretus</taxon>
    </lineage>
</organism>
<evidence type="ECO:0000256" key="2">
    <source>
        <dbReference type="ARBA" id="ARBA00022598"/>
    </source>
</evidence>
<proteinExistence type="predicted"/>
<keyword evidence="3" id="KW-0547">Nucleotide-binding</keyword>
<keyword evidence="2" id="KW-0436">Ligase</keyword>
<keyword evidence="1" id="KW-0554">One-carbon metabolism</keyword>
<evidence type="ECO:0000256" key="4">
    <source>
        <dbReference type="ARBA" id="ARBA00022840"/>
    </source>
</evidence>
<name>A0A8C4Q328_EPTBU</name>
<evidence type="ECO:0000313" key="7">
    <source>
        <dbReference type="Proteomes" id="UP000694388"/>
    </source>
</evidence>
<reference evidence="6" key="2">
    <citation type="submission" date="2025-09" db="UniProtKB">
        <authorList>
            <consortium name="Ensembl"/>
        </authorList>
    </citation>
    <scope>IDENTIFICATION</scope>
</reference>
<dbReference type="Ensembl" id="ENSEBUT00000009636.1">
    <property type="protein sequence ID" value="ENSEBUP00000009116.1"/>
    <property type="gene ID" value="ENSEBUG00000005877.1"/>
</dbReference>
<dbReference type="OMA" id="CCILLIW"/>
<accession>A0A8C4Q328</accession>
<dbReference type="Gene3D" id="3.10.410.10">
    <property type="entry name" value="Formyltetrahydrofolate synthetase, domain 3"/>
    <property type="match status" value="1"/>
</dbReference>
<dbReference type="InterPro" id="IPR027417">
    <property type="entry name" value="P-loop_NTPase"/>
</dbReference>
<dbReference type="GO" id="GO:0005524">
    <property type="term" value="F:ATP binding"/>
    <property type="evidence" value="ECO:0007669"/>
    <property type="project" value="UniProtKB-KW"/>
</dbReference>
<evidence type="ECO:0008006" key="8">
    <source>
        <dbReference type="Google" id="ProtNLM"/>
    </source>
</evidence>
<dbReference type="Pfam" id="PF01268">
    <property type="entry name" value="FTHFS"/>
    <property type="match status" value="2"/>
</dbReference>
<dbReference type="GO" id="GO:0006730">
    <property type="term" value="P:one-carbon metabolic process"/>
    <property type="evidence" value="ECO:0007669"/>
    <property type="project" value="UniProtKB-KW"/>
</dbReference>
<evidence type="ECO:0000313" key="6">
    <source>
        <dbReference type="Ensembl" id="ENSEBUP00000009116.1"/>
    </source>
</evidence>
<protein>
    <recommendedName>
        <fullName evidence="8">Formate--tetrahydrofolate ligase</fullName>
    </recommendedName>
</protein>
<evidence type="ECO:0000256" key="3">
    <source>
        <dbReference type="ARBA" id="ARBA00022741"/>
    </source>
</evidence>
<evidence type="ECO:0000256" key="5">
    <source>
        <dbReference type="SAM" id="MobiDB-lite"/>
    </source>
</evidence>
<sequence length="256" mass="27279">MRAASPIGSCCSLGDHSSLSREGQQGPSSNQLGRSLCSRQSTKLHKFFDIKCRASGLRPSAVVLVATVHALKMHGGGPKVTPGLPLPREYIDENVQLVQRGCCNMRKHISIARLFGLPVVLVLNEFASDSETEVMAVLSAARDAGAVDAVRRRSWAKGGLGGIDLAEAVCQCSVARQQLQLPGLGHLLICMAKTHLSLSHRADLKGAPHDFLLPVRDVRASAGAGFLTLLIGSVRKPSDSTDWVALSTTPNNDFLL</sequence>
<dbReference type="InterPro" id="IPR000559">
    <property type="entry name" value="Formate_THF_ligase"/>
</dbReference>
<keyword evidence="7" id="KW-1185">Reference proteome</keyword>
<dbReference type="SUPFAM" id="SSF52540">
    <property type="entry name" value="P-loop containing nucleoside triphosphate hydrolases"/>
    <property type="match status" value="1"/>
</dbReference>
<dbReference type="GeneTree" id="ENSGT00940000157477"/>
<dbReference type="Gene3D" id="3.40.50.300">
    <property type="entry name" value="P-loop containing nucleotide triphosphate hydrolases"/>
    <property type="match status" value="1"/>
</dbReference>
<evidence type="ECO:0000256" key="1">
    <source>
        <dbReference type="ARBA" id="ARBA00022563"/>
    </source>
</evidence>
<dbReference type="GO" id="GO:0004329">
    <property type="term" value="F:formate-tetrahydrofolate ligase activity"/>
    <property type="evidence" value="ECO:0007669"/>
    <property type="project" value="InterPro"/>
</dbReference>
<reference evidence="6" key="1">
    <citation type="submission" date="2025-08" db="UniProtKB">
        <authorList>
            <consortium name="Ensembl"/>
        </authorList>
    </citation>
    <scope>IDENTIFICATION</scope>
</reference>
<keyword evidence="4" id="KW-0067">ATP-binding</keyword>